<feature type="region of interest" description="Disordered" evidence="1">
    <location>
        <begin position="45"/>
        <end position="149"/>
    </location>
</feature>
<accession>A0A9P5P2Z2</accession>
<organism evidence="2 3">
    <name type="scientific">Rhodocollybia butyracea</name>
    <dbReference type="NCBI Taxonomy" id="206335"/>
    <lineage>
        <taxon>Eukaryota</taxon>
        <taxon>Fungi</taxon>
        <taxon>Dikarya</taxon>
        <taxon>Basidiomycota</taxon>
        <taxon>Agaricomycotina</taxon>
        <taxon>Agaricomycetes</taxon>
        <taxon>Agaricomycetidae</taxon>
        <taxon>Agaricales</taxon>
        <taxon>Marasmiineae</taxon>
        <taxon>Omphalotaceae</taxon>
        <taxon>Rhodocollybia</taxon>
    </lineage>
</organism>
<gene>
    <name evidence="2" type="ORF">BDP27DRAFT_1438882</name>
</gene>
<feature type="compositionally biased region" description="Polar residues" evidence="1">
    <location>
        <begin position="127"/>
        <end position="136"/>
    </location>
</feature>
<feature type="compositionally biased region" description="Polar residues" evidence="1">
    <location>
        <begin position="81"/>
        <end position="93"/>
    </location>
</feature>
<dbReference type="EMBL" id="JADNRY010001027">
    <property type="protein sequence ID" value="KAF9022314.1"/>
    <property type="molecule type" value="Genomic_DNA"/>
</dbReference>
<protein>
    <submittedName>
        <fullName evidence="2">Uncharacterized protein</fullName>
    </submittedName>
</protein>
<feature type="compositionally biased region" description="Pro residues" evidence="1">
    <location>
        <begin position="139"/>
        <end position="149"/>
    </location>
</feature>
<evidence type="ECO:0000256" key="1">
    <source>
        <dbReference type="SAM" id="MobiDB-lite"/>
    </source>
</evidence>
<comment type="caution">
    <text evidence="2">The sequence shown here is derived from an EMBL/GenBank/DDBJ whole genome shotgun (WGS) entry which is preliminary data.</text>
</comment>
<dbReference type="Proteomes" id="UP000772434">
    <property type="component" value="Unassembled WGS sequence"/>
</dbReference>
<keyword evidence="3" id="KW-1185">Reference proteome</keyword>
<dbReference type="AlphaFoldDB" id="A0A9P5P2Z2"/>
<evidence type="ECO:0000313" key="2">
    <source>
        <dbReference type="EMBL" id="KAF9022314.1"/>
    </source>
</evidence>
<proteinExistence type="predicted"/>
<name>A0A9P5P2Z2_9AGAR</name>
<sequence>MATIHIHTPPTIHIQAPSTIHVQAPPTVHLYKSLTLLGHIALPMPSQPSLSRKAATRVETEHPRTNHLGPPPHISKPFARSSEQGVHSYQGSDLAQALQHQPPPPPIWSGLNHQLPVPREHEGIGPQQDNSLSWALQRQPPPPLESSQM</sequence>
<reference evidence="2" key="1">
    <citation type="submission" date="2020-11" db="EMBL/GenBank/DDBJ databases">
        <authorList>
            <consortium name="DOE Joint Genome Institute"/>
            <person name="Ahrendt S."/>
            <person name="Riley R."/>
            <person name="Andreopoulos W."/>
            <person name="Labutti K."/>
            <person name="Pangilinan J."/>
            <person name="Ruiz-Duenas F.J."/>
            <person name="Barrasa J.M."/>
            <person name="Sanchez-Garcia M."/>
            <person name="Camarero S."/>
            <person name="Miyauchi S."/>
            <person name="Serrano A."/>
            <person name="Linde D."/>
            <person name="Babiker R."/>
            <person name="Drula E."/>
            <person name="Ayuso-Fernandez I."/>
            <person name="Pacheco R."/>
            <person name="Padilla G."/>
            <person name="Ferreira P."/>
            <person name="Barriuso J."/>
            <person name="Kellner H."/>
            <person name="Castanera R."/>
            <person name="Alfaro M."/>
            <person name="Ramirez L."/>
            <person name="Pisabarro A.G."/>
            <person name="Kuo A."/>
            <person name="Tritt A."/>
            <person name="Lipzen A."/>
            <person name="He G."/>
            <person name="Yan M."/>
            <person name="Ng V."/>
            <person name="Cullen D."/>
            <person name="Martin F."/>
            <person name="Rosso M.-N."/>
            <person name="Henrissat B."/>
            <person name="Hibbett D."/>
            <person name="Martinez A.T."/>
            <person name="Grigoriev I.V."/>
        </authorList>
    </citation>
    <scope>NUCLEOTIDE SEQUENCE</scope>
    <source>
        <strain evidence="2">AH 40177</strain>
    </source>
</reference>
<evidence type="ECO:0000313" key="3">
    <source>
        <dbReference type="Proteomes" id="UP000772434"/>
    </source>
</evidence>